<name>A0A9P9ERM0_9HYPO</name>
<feature type="compositionally biased region" description="Basic and acidic residues" evidence="2">
    <location>
        <begin position="267"/>
        <end position="278"/>
    </location>
</feature>
<feature type="compositionally biased region" description="Basic residues" evidence="2">
    <location>
        <begin position="219"/>
        <end position="230"/>
    </location>
</feature>
<dbReference type="GO" id="GO:0003677">
    <property type="term" value="F:DNA binding"/>
    <property type="evidence" value="ECO:0007669"/>
    <property type="project" value="InterPro"/>
</dbReference>
<proteinExistence type="predicted"/>
<gene>
    <name evidence="3" type="ORF">EDB81DRAFT_501676</name>
</gene>
<keyword evidence="4" id="KW-1185">Reference proteome</keyword>
<feature type="compositionally biased region" description="Basic and acidic residues" evidence="2">
    <location>
        <begin position="207"/>
        <end position="218"/>
    </location>
</feature>
<feature type="region of interest" description="Disordered" evidence="2">
    <location>
        <begin position="1"/>
        <end position="339"/>
    </location>
</feature>
<dbReference type="EMBL" id="JAGMUV010000009">
    <property type="protein sequence ID" value="KAH7143683.1"/>
    <property type="molecule type" value="Genomic_DNA"/>
</dbReference>
<feature type="compositionally biased region" description="Acidic residues" evidence="2">
    <location>
        <begin position="177"/>
        <end position="194"/>
    </location>
</feature>
<evidence type="ECO:0000313" key="3">
    <source>
        <dbReference type="EMBL" id="KAH7143683.1"/>
    </source>
</evidence>
<dbReference type="AlphaFoldDB" id="A0A9P9ERM0"/>
<dbReference type="SMART" id="SM00384">
    <property type="entry name" value="AT_hook"/>
    <property type="match status" value="5"/>
</dbReference>
<dbReference type="Proteomes" id="UP000738349">
    <property type="component" value="Unassembled WGS sequence"/>
</dbReference>
<dbReference type="OrthoDB" id="2420947at2759"/>
<evidence type="ECO:0000256" key="2">
    <source>
        <dbReference type="SAM" id="MobiDB-lite"/>
    </source>
</evidence>
<evidence type="ECO:0000256" key="1">
    <source>
        <dbReference type="SAM" id="Coils"/>
    </source>
</evidence>
<dbReference type="InterPro" id="IPR017956">
    <property type="entry name" value="AT_hook_DNA-bd_motif"/>
</dbReference>
<reference evidence="3" key="1">
    <citation type="journal article" date="2021" name="Nat. Commun.">
        <title>Genetic determinants of endophytism in the Arabidopsis root mycobiome.</title>
        <authorList>
            <person name="Mesny F."/>
            <person name="Miyauchi S."/>
            <person name="Thiergart T."/>
            <person name="Pickel B."/>
            <person name="Atanasova L."/>
            <person name="Karlsson M."/>
            <person name="Huettel B."/>
            <person name="Barry K.W."/>
            <person name="Haridas S."/>
            <person name="Chen C."/>
            <person name="Bauer D."/>
            <person name="Andreopoulos W."/>
            <person name="Pangilinan J."/>
            <person name="LaButti K."/>
            <person name="Riley R."/>
            <person name="Lipzen A."/>
            <person name="Clum A."/>
            <person name="Drula E."/>
            <person name="Henrissat B."/>
            <person name="Kohler A."/>
            <person name="Grigoriev I.V."/>
            <person name="Martin F.M."/>
            <person name="Hacquard S."/>
        </authorList>
    </citation>
    <scope>NUCLEOTIDE SEQUENCE</scope>
    <source>
        <strain evidence="3">MPI-CAGE-AT-0147</strain>
    </source>
</reference>
<dbReference type="PRINTS" id="PR00929">
    <property type="entry name" value="ATHOOK"/>
</dbReference>
<protein>
    <submittedName>
        <fullName evidence="3">CENP-Q, a CENPA-CAD centromere complex subunit-domain-containing protein</fullName>
    </submittedName>
</protein>
<organism evidence="3 4">
    <name type="scientific">Dactylonectria macrodidyma</name>
    <dbReference type="NCBI Taxonomy" id="307937"/>
    <lineage>
        <taxon>Eukaryota</taxon>
        <taxon>Fungi</taxon>
        <taxon>Dikarya</taxon>
        <taxon>Ascomycota</taxon>
        <taxon>Pezizomycotina</taxon>
        <taxon>Sordariomycetes</taxon>
        <taxon>Hypocreomycetidae</taxon>
        <taxon>Hypocreales</taxon>
        <taxon>Nectriaceae</taxon>
        <taxon>Dactylonectria</taxon>
    </lineage>
</organism>
<evidence type="ECO:0000313" key="4">
    <source>
        <dbReference type="Proteomes" id="UP000738349"/>
    </source>
</evidence>
<comment type="caution">
    <text evidence="3">The sequence shown here is derived from an EMBL/GenBank/DDBJ whole genome shotgun (WGS) entry which is preliminary data.</text>
</comment>
<feature type="coiled-coil region" evidence="1">
    <location>
        <begin position="448"/>
        <end position="489"/>
    </location>
</feature>
<dbReference type="InterPro" id="IPR025212">
    <property type="entry name" value="CAD_CENP-Q"/>
</dbReference>
<sequence length="582" mass="64700">MAPDSKPPRRNRGRPSNASKLASASLDRPDNTQADVQEARHKKRGRPKRILDATEPATEPAPPTDDQPRRKRGRPSLTETTNEPEEPAPPKRKRGRPSLDKQGKGAGEQEQPNDEEDDARPEAQDEEQPEETRSKPKRGRKRAQLDQQQPEAAAEEEPSRKRGRRARTARGSQQGGEGEEEQQPPEEQEEEQEGDREQPRRKKSRRSLRDIPHEDAHNKGNKPGRTKKREKQPDIDATDVENRDESQPKKKRGRPSGARNSTGQAEKPAKSRPSKDTNEEQDQQDQQETTAKPKGRRRRSSQTAPPSDDDDDDDDAPPSPPKPWLHVASHTKRVRSSTIASKWTPLSGASLPTASAILALAHQPILQRTAATRQRREHAEAALHLVSRRVSRKLARGLPFPPSSAAGVRPGRPQANADSGRAAELDFESVLDGCAALERQLGPALHAVDLLRVERKKMERELERDYEELRGLEASARAQKRERKEQMKKAHVLAPTVQPAPQEIQQRSVITAAASSGNVFKEMADAELEPLGLQLAGHVDSIRGNLQQGDGIAPQLARTRAALQDVLMRYLDQNAYAQVILG</sequence>
<keyword evidence="1" id="KW-0175">Coiled coil</keyword>
<dbReference type="Pfam" id="PF13094">
    <property type="entry name" value="CENP-Q"/>
    <property type="match status" value="1"/>
</dbReference>
<accession>A0A9P9ERM0</accession>
<feature type="compositionally biased region" description="Acidic residues" evidence="2">
    <location>
        <begin position="111"/>
        <end position="129"/>
    </location>
</feature>
<feature type="compositionally biased region" description="Acidic residues" evidence="2">
    <location>
        <begin position="307"/>
        <end position="316"/>
    </location>
</feature>